<keyword evidence="1" id="KW-0808">Transferase</keyword>
<protein>
    <submittedName>
        <fullName evidence="1">Glycosyltransferase family 4 protein</fullName>
    </submittedName>
</protein>
<gene>
    <name evidence="1" type="ORF">EVG73_29070</name>
</gene>
<dbReference type="EMBL" id="AAHWTY010000292">
    <property type="protein sequence ID" value="ECB1916315.1"/>
    <property type="molecule type" value="Genomic_DNA"/>
</dbReference>
<reference evidence="1" key="1">
    <citation type="submission" date="2019-01" db="EMBL/GenBank/DDBJ databases">
        <authorList>
            <person name="Ashton P.M."/>
            <person name="Dallman T."/>
            <person name="Nair S."/>
            <person name="De Pinna E."/>
            <person name="Peters T."/>
            <person name="Grant K."/>
        </authorList>
    </citation>
    <scope>NUCLEOTIDE SEQUENCE</scope>
    <source>
        <strain evidence="1">500372</strain>
    </source>
</reference>
<dbReference type="GO" id="GO:0016740">
    <property type="term" value="F:transferase activity"/>
    <property type="evidence" value="ECO:0007669"/>
    <property type="project" value="UniProtKB-KW"/>
</dbReference>
<sequence>MEINEIKISLVHEWLLSYAGSEQVSSAILHVFPEAKLYSVVDFLTDEQRRHFLGKYATTTFIQNLPK</sequence>
<organism evidence="1">
    <name type="scientific">Salmonella newport</name>
    <dbReference type="NCBI Taxonomy" id="108619"/>
    <lineage>
        <taxon>Bacteria</taxon>
        <taxon>Pseudomonadati</taxon>
        <taxon>Pseudomonadota</taxon>
        <taxon>Gammaproteobacteria</taxon>
        <taxon>Enterobacterales</taxon>
        <taxon>Enterobacteriaceae</taxon>
        <taxon>Salmonella</taxon>
    </lineage>
</organism>
<accession>A0A5X8Y2R1</accession>
<proteinExistence type="predicted"/>
<evidence type="ECO:0000313" key="1">
    <source>
        <dbReference type="EMBL" id="ECB1916315.1"/>
    </source>
</evidence>
<dbReference type="AlphaFoldDB" id="A0A5X8Y2R1"/>
<feature type="non-terminal residue" evidence="1">
    <location>
        <position position="67"/>
    </location>
</feature>
<name>A0A5X8Y2R1_SALNE</name>
<comment type="caution">
    <text evidence="1">The sequence shown here is derived from an EMBL/GenBank/DDBJ whole genome shotgun (WGS) entry which is preliminary data.</text>
</comment>